<feature type="region of interest" description="Disordered" evidence="2">
    <location>
        <begin position="512"/>
        <end position="540"/>
    </location>
</feature>
<dbReference type="GeneID" id="111244285"/>
<dbReference type="KEGG" id="vde:111244285"/>
<dbReference type="GO" id="GO:0005886">
    <property type="term" value="C:plasma membrane"/>
    <property type="evidence" value="ECO:0007669"/>
    <property type="project" value="TreeGrafter"/>
</dbReference>
<dbReference type="Proteomes" id="UP000594260">
    <property type="component" value="Unplaced"/>
</dbReference>
<dbReference type="OrthoDB" id="191150at2759"/>
<feature type="region of interest" description="Disordered" evidence="2">
    <location>
        <begin position="64"/>
        <end position="83"/>
    </location>
</feature>
<dbReference type="Pfam" id="PF03803">
    <property type="entry name" value="Scramblase"/>
    <property type="match status" value="1"/>
</dbReference>
<dbReference type="RefSeq" id="XP_022646955.1">
    <property type="nucleotide sequence ID" value="XM_022791220.1"/>
</dbReference>
<feature type="compositionally biased region" description="Low complexity" evidence="2">
    <location>
        <begin position="64"/>
        <end position="78"/>
    </location>
</feature>
<protein>
    <recommendedName>
        <fullName evidence="5">Phospholipid scramblase</fullName>
    </recommendedName>
</protein>
<comment type="similarity">
    <text evidence="1">Belongs to the phospholipid scramblase family.</text>
</comment>
<sequence length="595" mass="64207">MPRVFRVACFAPLMSYNNQIQPSPLSQPRNFHTSALTKNTVQTSTNGSIANETAAITSKQFASGFTTTDTSSDSGATSPIPKEHAASQALTADATQSFIKRSPTPIHRTIEIPVATTRLYTHQQQFQQTRPPAVTEATIVIPQVAPTDRIATEFAAEGPQPRTCANEKTPNTNRALSLSSATRIRGSIEEDGESGSNRNENCLSRNPLGKVGMVSSRHIRRPVLRGNTEAATEVDKVTEVGAANENSSILNTGEATASRGTSVSTSLEETLGGARVVGANSEQTISANDKGSGAPLSVKALPVIAAAPRRVGPIFPETINVARTKTDTLVVGIPGLEYLASIDQLNVKNKILILKSIAGCETAHGGFAVRNLLGQRVFGVEENTDCFISTCLCTFPKHPLNLTVRDSHRREVLRLSRPDRGVCCCFPCCLQVVNVISPLWGELGSVHHEWSLSNPHLAIKNSEGKTQFRIVGPVCTCSKCQKEDFIIFPVTSEETGQQVGRISCPFPRRLTPDADQGSQQQSYSHDLVEDPAGTKNAHQQTKIKEMEPASAAFEEGYSVSFSKELPVSMKAVLLAAVFLIDFLYNDLKATKVKNK</sequence>
<organism evidence="3 4">
    <name type="scientific">Varroa destructor</name>
    <name type="common">Honeybee mite</name>
    <dbReference type="NCBI Taxonomy" id="109461"/>
    <lineage>
        <taxon>Eukaryota</taxon>
        <taxon>Metazoa</taxon>
        <taxon>Ecdysozoa</taxon>
        <taxon>Arthropoda</taxon>
        <taxon>Chelicerata</taxon>
        <taxon>Arachnida</taxon>
        <taxon>Acari</taxon>
        <taxon>Parasitiformes</taxon>
        <taxon>Mesostigmata</taxon>
        <taxon>Gamasina</taxon>
        <taxon>Dermanyssoidea</taxon>
        <taxon>Varroidae</taxon>
        <taxon>Varroa</taxon>
    </lineage>
</organism>
<dbReference type="InterPro" id="IPR005552">
    <property type="entry name" value="Scramblase"/>
</dbReference>
<dbReference type="GO" id="GO:0017128">
    <property type="term" value="F:phospholipid scramblase activity"/>
    <property type="evidence" value="ECO:0007669"/>
    <property type="project" value="InterPro"/>
</dbReference>
<evidence type="ECO:0000313" key="3">
    <source>
        <dbReference type="EnsemblMetazoa" id="XP_022646955"/>
    </source>
</evidence>
<dbReference type="PANTHER" id="PTHR23248:SF9">
    <property type="entry name" value="PHOSPHOLIPID SCRAMBLASE"/>
    <property type="match status" value="1"/>
</dbReference>
<feature type="region of interest" description="Disordered" evidence="2">
    <location>
        <begin position="178"/>
        <end position="209"/>
    </location>
</feature>
<name>A0A7M7J543_VARDE</name>
<evidence type="ECO:0000256" key="2">
    <source>
        <dbReference type="SAM" id="MobiDB-lite"/>
    </source>
</evidence>
<dbReference type="InParanoid" id="A0A7M7J543"/>
<keyword evidence="4" id="KW-1185">Reference proteome</keyword>
<evidence type="ECO:0000256" key="1">
    <source>
        <dbReference type="ARBA" id="ARBA00005350"/>
    </source>
</evidence>
<dbReference type="AlphaFoldDB" id="A0A7M7J543"/>
<reference evidence="3" key="1">
    <citation type="submission" date="2021-01" db="UniProtKB">
        <authorList>
            <consortium name="EnsemblMetazoa"/>
        </authorList>
    </citation>
    <scope>IDENTIFICATION</scope>
</reference>
<dbReference type="PANTHER" id="PTHR23248">
    <property type="entry name" value="PHOSPHOLIPID SCRAMBLASE-RELATED"/>
    <property type="match status" value="1"/>
</dbReference>
<feature type="compositionally biased region" description="Polar residues" evidence="2">
    <location>
        <begin position="194"/>
        <end position="204"/>
    </location>
</feature>
<proteinExistence type="inferred from homology"/>
<accession>A0A7M7J543</accession>
<dbReference type="EnsemblMetazoa" id="XM_022791220">
    <property type="protein sequence ID" value="XP_022646955"/>
    <property type="gene ID" value="LOC111244285"/>
</dbReference>
<evidence type="ECO:0008006" key="5">
    <source>
        <dbReference type="Google" id="ProtNLM"/>
    </source>
</evidence>
<evidence type="ECO:0000313" key="4">
    <source>
        <dbReference type="Proteomes" id="UP000594260"/>
    </source>
</evidence>